<evidence type="ECO:0000313" key="1">
    <source>
        <dbReference type="EMBL" id="QHN38175.1"/>
    </source>
</evidence>
<sequence length="194" mass="19280">MIRDNPWALTGLLLWTMSSVLVGAMAVGAPAAVLPHHGTGAWAGLATCMAVGSLAGTLVAATTSISWNVAGPAVGAAIAMQACALAIYIVGGSTASVVALFVAFVIGPTAVTLGGIIWTTTLQTELDHRPLARLSSVDQFLSSAAVPAGMVVVGLLPAGSPTAVMLVAVAIPGAVLGFLARRSKVPRSATALLT</sequence>
<organism evidence="1">
    <name type="scientific">Gordonia amarae</name>
    <dbReference type="NCBI Taxonomy" id="36821"/>
    <lineage>
        <taxon>Bacteria</taxon>
        <taxon>Bacillati</taxon>
        <taxon>Actinomycetota</taxon>
        <taxon>Actinomycetes</taxon>
        <taxon>Mycobacteriales</taxon>
        <taxon>Gordoniaceae</taxon>
        <taxon>Gordonia</taxon>
    </lineage>
</organism>
<gene>
    <name evidence="1" type="ORF">GII30_02350</name>
</gene>
<accession>A0A857LIJ3</accession>
<dbReference type="RefSeq" id="WP_005185057.1">
    <property type="nucleotide sequence ID" value="NZ_CP045804.1"/>
</dbReference>
<reference evidence="1" key="1">
    <citation type="journal article" date="2021" name="Nat. Microbiol.">
        <title>Cocultivation of an ultrasmall environmental parasitic bacterium with lytic ability against bacteria associated with wastewater foams.</title>
        <authorList>
            <person name="Batinovic S."/>
            <person name="Rose J.J.A."/>
            <person name="Ratcliffe J."/>
            <person name="Seviour R.J."/>
            <person name="Petrovski S."/>
        </authorList>
    </citation>
    <scope>NUCLEOTIDE SEQUENCE</scope>
    <source>
        <strain evidence="1">CON44</strain>
    </source>
</reference>
<dbReference type="EMBL" id="CP045810">
    <property type="protein sequence ID" value="QHN38175.1"/>
    <property type="molecule type" value="Genomic_DNA"/>
</dbReference>
<dbReference type="AlphaFoldDB" id="A0A857LIJ3"/>
<proteinExistence type="predicted"/>
<protein>
    <submittedName>
        <fullName evidence="1">Uncharacterized protein</fullName>
    </submittedName>
</protein>
<name>A0A857LIJ3_9ACTN</name>